<sequence>MIRDKINKILDSLPEEELNEVYWSISYIQENYMFKKNLFDKGVGMKGLYDESEEIIEMWDKTFTQNISEAEKEEIYYEQYKWHIFSYKKQDCLIEEKARKAFDTMSKDEIYVMYEGSPIVSLYTNAKVVIAKDFDSQHDIYLFDKDFTWTYIHTHESMCGPYFYEVN</sequence>
<dbReference type="Proteomes" id="UP000095209">
    <property type="component" value="Unassembled WGS sequence"/>
</dbReference>
<dbReference type="EMBL" id="MJEH01000064">
    <property type="protein sequence ID" value="OEH91145.1"/>
    <property type="molecule type" value="Genomic_DNA"/>
</dbReference>
<evidence type="ECO:0000313" key="1">
    <source>
        <dbReference type="EMBL" id="OEH91145.1"/>
    </source>
</evidence>
<keyword evidence="2" id="KW-1185">Reference proteome</keyword>
<dbReference type="AlphaFoldDB" id="A0A1E5LAM5"/>
<gene>
    <name evidence="1" type="ORF">BFG57_07180</name>
</gene>
<reference evidence="1 2" key="1">
    <citation type="submission" date="2016-08" db="EMBL/GenBank/DDBJ databases">
        <title>Genome of Bacillus solimangrovi GH2-4.</title>
        <authorList>
            <person name="Lim S."/>
            <person name="Kim B.-C."/>
        </authorList>
    </citation>
    <scope>NUCLEOTIDE SEQUENCE [LARGE SCALE GENOMIC DNA]</scope>
    <source>
        <strain evidence="1 2">GH2-4</strain>
    </source>
</reference>
<protein>
    <recommendedName>
        <fullName evidence="3">DUF4275 domain-containing protein</fullName>
    </recommendedName>
</protein>
<proteinExistence type="predicted"/>
<name>A0A1E5LAM5_9BACI</name>
<dbReference type="Pfam" id="PF14101">
    <property type="entry name" value="DUF4275"/>
    <property type="match status" value="1"/>
</dbReference>
<dbReference type="InterPro" id="IPR025454">
    <property type="entry name" value="DUF4275"/>
</dbReference>
<evidence type="ECO:0000313" key="2">
    <source>
        <dbReference type="Proteomes" id="UP000095209"/>
    </source>
</evidence>
<comment type="caution">
    <text evidence="1">The sequence shown here is derived from an EMBL/GenBank/DDBJ whole genome shotgun (WGS) entry which is preliminary data.</text>
</comment>
<evidence type="ECO:0008006" key="3">
    <source>
        <dbReference type="Google" id="ProtNLM"/>
    </source>
</evidence>
<dbReference type="OrthoDB" id="1711074at2"/>
<organism evidence="1 2">
    <name type="scientific">Bacillus solimangrovi</name>
    <dbReference type="NCBI Taxonomy" id="1305675"/>
    <lineage>
        <taxon>Bacteria</taxon>
        <taxon>Bacillati</taxon>
        <taxon>Bacillota</taxon>
        <taxon>Bacilli</taxon>
        <taxon>Bacillales</taxon>
        <taxon>Bacillaceae</taxon>
        <taxon>Bacillus</taxon>
    </lineage>
</organism>
<dbReference type="RefSeq" id="WP_069718912.1">
    <property type="nucleotide sequence ID" value="NZ_MJEH01000064.1"/>
</dbReference>
<accession>A0A1E5LAM5</accession>